<dbReference type="PROSITE" id="PS51670">
    <property type="entry name" value="SHKT"/>
    <property type="match status" value="1"/>
</dbReference>
<evidence type="ECO:0000259" key="4">
    <source>
        <dbReference type="PROSITE" id="PS51670"/>
    </source>
</evidence>
<dbReference type="InterPro" id="IPR003582">
    <property type="entry name" value="ShKT_dom"/>
</dbReference>
<keyword evidence="5" id="KW-1185">Reference proteome</keyword>
<evidence type="ECO:0000256" key="1">
    <source>
        <dbReference type="ARBA" id="ARBA00023157"/>
    </source>
</evidence>
<organism evidence="5 7">
    <name type="scientific">Mesorhabditis belari</name>
    <dbReference type="NCBI Taxonomy" id="2138241"/>
    <lineage>
        <taxon>Eukaryota</taxon>
        <taxon>Metazoa</taxon>
        <taxon>Ecdysozoa</taxon>
        <taxon>Nematoda</taxon>
        <taxon>Chromadorea</taxon>
        <taxon>Rhabditida</taxon>
        <taxon>Rhabditina</taxon>
        <taxon>Rhabditomorpha</taxon>
        <taxon>Rhabditoidea</taxon>
        <taxon>Rhabditidae</taxon>
        <taxon>Mesorhabditinae</taxon>
        <taxon>Mesorhabditis</taxon>
    </lineage>
</organism>
<dbReference type="Gene3D" id="1.10.10.1940">
    <property type="match status" value="1"/>
</dbReference>
<proteinExistence type="predicted"/>
<name>A0AAF3EQM1_9BILA</name>
<dbReference type="Proteomes" id="UP000887575">
    <property type="component" value="Unassembled WGS sequence"/>
</dbReference>
<dbReference type="AlphaFoldDB" id="A0AAF3EQM1"/>
<evidence type="ECO:0000256" key="2">
    <source>
        <dbReference type="PROSITE-ProRule" id="PRU01005"/>
    </source>
</evidence>
<accession>A0AAF3EQM1</accession>
<feature type="domain" description="ShKT" evidence="4">
    <location>
        <begin position="78"/>
        <end position="118"/>
    </location>
</feature>
<evidence type="ECO:0000313" key="5">
    <source>
        <dbReference type="Proteomes" id="UP000887575"/>
    </source>
</evidence>
<reference evidence="6 7" key="1">
    <citation type="submission" date="2024-02" db="UniProtKB">
        <authorList>
            <consortium name="WormBaseParasite"/>
        </authorList>
    </citation>
    <scope>IDENTIFICATION</scope>
</reference>
<dbReference type="FunFam" id="1.10.10.1870:FF:000001">
    <property type="entry name" value="Metalloendopeptidase"/>
    <property type="match status" value="1"/>
</dbReference>
<feature type="chain" id="PRO_5041894071" evidence="3">
    <location>
        <begin position="17"/>
        <end position="118"/>
    </location>
</feature>
<protein>
    <submittedName>
        <fullName evidence="6 7">ShKT domain-containing protein</fullName>
    </submittedName>
</protein>
<feature type="signal peptide" evidence="3">
    <location>
        <begin position="1"/>
        <end position="16"/>
    </location>
</feature>
<dbReference type="PANTHER" id="PTHR46219:SF5">
    <property type="entry name" value="SHKT DOMAIN-CONTAINING PROTEIN"/>
    <property type="match status" value="1"/>
</dbReference>
<evidence type="ECO:0000256" key="3">
    <source>
        <dbReference type="SAM" id="SignalP"/>
    </source>
</evidence>
<evidence type="ECO:0000313" key="6">
    <source>
        <dbReference type="WBParaSite" id="MBELARI_LOCUS143"/>
    </source>
</evidence>
<evidence type="ECO:0000313" key="7">
    <source>
        <dbReference type="WBParaSite" id="MBELARI_LOCUS16388"/>
    </source>
</evidence>
<keyword evidence="1" id="KW-1015">Disulfide bond</keyword>
<comment type="caution">
    <text evidence="2">Lacks conserved residue(s) required for the propagation of feature annotation.</text>
</comment>
<dbReference type="Pfam" id="PF01549">
    <property type="entry name" value="ShK"/>
    <property type="match status" value="1"/>
</dbReference>
<sequence>MKAIFVAGFLVSLCYSMPADMAEVFGLKPHELNNICDLGPCINNMCPAAKGVQYWCCPYNWECCRTIPMISDAAPGTCMDRRNFMSAESDCAAKKHLCNDPNYVEMMRVECPKSCGFC</sequence>
<dbReference type="PANTHER" id="PTHR46219">
    <property type="entry name" value="PROTEIN CBG11138"/>
    <property type="match status" value="1"/>
</dbReference>
<dbReference type="WBParaSite" id="MBELARI_LOCUS143">
    <property type="protein sequence ID" value="MBELARI_LOCUS143"/>
    <property type="gene ID" value="MBELARI_LOCUS143"/>
</dbReference>
<dbReference type="SMART" id="SM00254">
    <property type="entry name" value="ShKT"/>
    <property type="match status" value="1"/>
</dbReference>
<dbReference type="WBParaSite" id="MBELARI_LOCUS16388">
    <property type="protein sequence ID" value="MBELARI_LOCUS16388"/>
    <property type="gene ID" value="MBELARI_LOCUS16388"/>
</dbReference>
<keyword evidence="3" id="KW-0732">Signal</keyword>